<dbReference type="PANTHER" id="PTHR23522:SF10">
    <property type="entry name" value="3-PHENYLPROPIONIC ACID TRANSPORTER-RELATED"/>
    <property type="match status" value="1"/>
</dbReference>
<evidence type="ECO:0000256" key="3">
    <source>
        <dbReference type="ARBA" id="ARBA00022475"/>
    </source>
</evidence>
<dbReference type="GO" id="GO:0015528">
    <property type="term" value="F:lactose:proton symporter activity"/>
    <property type="evidence" value="ECO:0007669"/>
    <property type="project" value="TreeGrafter"/>
</dbReference>
<keyword evidence="4" id="KW-0997">Cell inner membrane</keyword>
<dbReference type="Proteomes" id="UP000036097">
    <property type="component" value="Unassembled WGS sequence"/>
</dbReference>
<keyword evidence="6 8" id="KW-1133">Transmembrane helix</keyword>
<accession>A0A0J1JWF5</accession>
<dbReference type="NCBIfam" id="NF008346">
    <property type="entry name" value="PRK11128.1"/>
    <property type="match status" value="1"/>
</dbReference>
<feature type="transmembrane region" description="Helical" evidence="8">
    <location>
        <begin position="42"/>
        <end position="60"/>
    </location>
</feature>
<proteinExistence type="predicted"/>
<evidence type="ECO:0000256" key="6">
    <source>
        <dbReference type="ARBA" id="ARBA00022989"/>
    </source>
</evidence>
<dbReference type="EMBL" id="LDOT01000009">
    <property type="protein sequence ID" value="KLV06627.1"/>
    <property type="molecule type" value="Genomic_DNA"/>
</dbReference>
<keyword evidence="3" id="KW-1003">Cell membrane</keyword>
<dbReference type="NCBIfam" id="NF037955">
    <property type="entry name" value="mfs"/>
    <property type="match status" value="1"/>
</dbReference>
<dbReference type="GO" id="GO:0030395">
    <property type="term" value="F:lactose binding"/>
    <property type="evidence" value="ECO:0007669"/>
    <property type="project" value="TreeGrafter"/>
</dbReference>
<evidence type="ECO:0000259" key="9">
    <source>
        <dbReference type="Pfam" id="PF12832"/>
    </source>
</evidence>
<feature type="transmembrane region" description="Helical" evidence="8">
    <location>
        <begin position="241"/>
        <end position="259"/>
    </location>
</feature>
<dbReference type="InterPro" id="IPR036259">
    <property type="entry name" value="MFS_trans_sf"/>
</dbReference>
<organism evidence="10 11">
    <name type="scientific">Photobacterium aquae</name>
    <dbReference type="NCBI Taxonomy" id="1195763"/>
    <lineage>
        <taxon>Bacteria</taxon>
        <taxon>Pseudomonadati</taxon>
        <taxon>Pseudomonadota</taxon>
        <taxon>Gammaproteobacteria</taxon>
        <taxon>Vibrionales</taxon>
        <taxon>Vibrionaceae</taxon>
        <taxon>Photobacterium</taxon>
    </lineage>
</organism>
<feature type="transmembrane region" description="Helical" evidence="8">
    <location>
        <begin position="207"/>
        <end position="226"/>
    </location>
</feature>
<dbReference type="AlphaFoldDB" id="A0A0J1JWF5"/>
<feature type="transmembrane region" description="Helical" evidence="8">
    <location>
        <begin position="297"/>
        <end position="319"/>
    </location>
</feature>
<keyword evidence="5 8" id="KW-0812">Transmembrane</keyword>
<keyword evidence="2" id="KW-0813">Transport</keyword>
<feature type="domain" description="Major facilitator superfamily associated" evidence="9">
    <location>
        <begin position="17"/>
        <end position="362"/>
    </location>
</feature>
<feature type="transmembrane region" description="Helical" evidence="8">
    <location>
        <begin position="159"/>
        <end position="177"/>
    </location>
</feature>
<dbReference type="Pfam" id="PF12832">
    <property type="entry name" value="MFS_1_like"/>
    <property type="match status" value="1"/>
</dbReference>
<feature type="transmembrane region" description="Helical" evidence="8">
    <location>
        <begin position="331"/>
        <end position="353"/>
    </location>
</feature>
<dbReference type="InterPro" id="IPR026032">
    <property type="entry name" value="HcaT-like"/>
</dbReference>
<keyword evidence="11" id="KW-1185">Reference proteome</keyword>
<dbReference type="Gene3D" id="1.20.1250.20">
    <property type="entry name" value="MFS general substrate transporter like domains"/>
    <property type="match status" value="2"/>
</dbReference>
<evidence type="ECO:0000256" key="1">
    <source>
        <dbReference type="ARBA" id="ARBA00004429"/>
    </source>
</evidence>
<feature type="transmembrane region" description="Helical" evidence="8">
    <location>
        <begin position="271"/>
        <end position="291"/>
    </location>
</feature>
<evidence type="ECO:0000256" key="2">
    <source>
        <dbReference type="ARBA" id="ARBA00022448"/>
    </source>
</evidence>
<dbReference type="STRING" id="1195763.ABT56_08375"/>
<feature type="transmembrane region" description="Helical" evidence="8">
    <location>
        <begin position="96"/>
        <end position="115"/>
    </location>
</feature>
<evidence type="ECO:0000313" key="11">
    <source>
        <dbReference type="Proteomes" id="UP000036097"/>
    </source>
</evidence>
<evidence type="ECO:0000256" key="7">
    <source>
        <dbReference type="ARBA" id="ARBA00023136"/>
    </source>
</evidence>
<evidence type="ECO:0000256" key="5">
    <source>
        <dbReference type="ARBA" id="ARBA00022692"/>
    </source>
</evidence>
<evidence type="ECO:0000313" key="10">
    <source>
        <dbReference type="EMBL" id="KLV06627.1"/>
    </source>
</evidence>
<dbReference type="RefSeq" id="WP_047878420.1">
    <property type="nucleotide sequence ID" value="NZ_LDOT01000009.1"/>
</dbReference>
<keyword evidence="7 8" id="KW-0472">Membrane</keyword>
<sequence length="388" mass="42430">MFRSSPFGWTAQYLVGFFFNYGVYLPFWALWLSHLGVSPADIGLLLGLGFGVRCMANLVLTPRIHKVEHLIPALRGFGFAALLSCIGYIYCGGSLWALVAMTVIYNMMVGPIVPLSDALANYYAKEGHLDYGRTRLWGSIAFIAGSTVVGVLAKAYSPAVIPWVALAGLMAALLLSMRQPQVVPVSDADSHSQPRPALLHLMRDPKVLRFLTIIALLQGSHAAYYSFSTIYWKGAGYSEDVIGYLWSFSVVAEVAVFALSQRLFAGWSVMAMFRLAAVGVLVRWGMTASMIELPILVAVQALHGVTFAAAHLATIRYIQQADNSKMVALQALYNALPMGAFMALMTALSGWLFELWGGDIFWLMAVMGIPALFMKIERAPQAVAEVNR</sequence>
<dbReference type="GO" id="GO:0005886">
    <property type="term" value="C:plasma membrane"/>
    <property type="evidence" value="ECO:0007669"/>
    <property type="project" value="UniProtKB-SubCell"/>
</dbReference>
<reference evidence="10 11" key="1">
    <citation type="submission" date="2015-05" db="EMBL/GenBank/DDBJ databases">
        <title>Photobacterium galathea sp. nov.</title>
        <authorList>
            <person name="Machado H."/>
            <person name="Gram L."/>
        </authorList>
    </citation>
    <scope>NUCLEOTIDE SEQUENCE [LARGE SCALE GENOMIC DNA]</scope>
    <source>
        <strain evidence="10 11">CGMCC 1.12159</strain>
    </source>
</reference>
<feature type="transmembrane region" description="Helical" evidence="8">
    <location>
        <begin position="72"/>
        <end position="90"/>
    </location>
</feature>
<feature type="transmembrane region" description="Helical" evidence="8">
    <location>
        <begin position="359"/>
        <end position="376"/>
    </location>
</feature>
<evidence type="ECO:0000256" key="4">
    <source>
        <dbReference type="ARBA" id="ARBA00022519"/>
    </source>
</evidence>
<dbReference type="SUPFAM" id="SSF103473">
    <property type="entry name" value="MFS general substrate transporter"/>
    <property type="match status" value="1"/>
</dbReference>
<dbReference type="OrthoDB" id="9150135at2"/>
<feature type="transmembrane region" description="Helical" evidence="8">
    <location>
        <begin position="136"/>
        <end position="153"/>
    </location>
</feature>
<feature type="transmembrane region" description="Helical" evidence="8">
    <location>
        <begin position="12"/>
        <end position="30"/>
    </location>
</feature>
<gene>
    <name evidence="10" type="ORF">ABT56_08375</name>
</gene>
<dbReference type="PIRSF" id="PIRSF004925">
    <property type="entry name" value="HcaT"/>
    <property type="match status" value="1"/>
</dbReference>
<dbReference type="PANTHER" id="PTHR23522">
    <property type="entry name" value="BLL5896 PROTEIN"/>
    <property type="match status" value="1"/>
</dbReference>
<dbReference type="InterPro" id="IPR024989">
    <property type="entry name" value="MFS_assoc_dom"/>
</dbReference>
<name>A0A0J1JWF5_9GAMM</name>
<dbReference type="PATRIC" id="fig|1195763.3.peg.1784"/>
<protein>
    <submittedName>
        <fullName evidence="10">MFS transporter</fullName>
    </submittedName>
</protein>
<comment type="caution">
    <text evidence="10">The sequence shown here is derived from an EMBL/GenBank/DDBJ whole genome shotgun (WGS) entry which is preliminary data.</text>
</comment>
<evidence type="ECO:0000256" key="8">
    <source>
        <dbReference type="SAM" id="Phobius"/>
    </source>
</evidence>
<comment type="subcellular location">
    <subcellularLocation>
        <location evidence="1">Cell inner membrane</location>
        <topology evidence="1">Multi-pass membrane protein</topology>
    </subcellularLocation>
</comment>